<dbReference type="Proteomes" id="UP000035680">
    <property type="component" value="Unassembled WGS sequence"/>
</dbReference>
<evidence type="ECO:0000259" key="2">
    <source>
        <dbReference type="Pfam" id="PF24486"/>
    </source>
</evidence>
<keyword evidence="1" id="KW-0472">Membrane</keyword>
<evidence type="ECO:0000313" key="4">
    <source>
        <dbReference type="WBParaSite" id="SVE_0171000.1"/>
    </source>
</evidence>
<dbReference type="WBParaSite" id="SVE_0171000.1">
    <property type="protein sequence ID" value="SVE_0171000.1"/>
    <property type="gene ID" value="SVE_0171000"/>
</dbReference>
<keyword evidence="1" id="KW-0812">Transmembrane</keyword>
<dbReference type="Pfam" id="PF24486">
    <property type="entry name" value="DUF7583"/>
    <property type="match status" value="1"/>
</dbReference>
<keyword evidence="3" id="KW-1185">Reference proteome</keyword>
<reference evidence="4" key="2">
    <citation type="submission" date="2015-08" db="UniProtKB">
        <authorList>
            <consortium name="WormBaseParasite"/>
        </authorList>
    </citation>
    <scope>IDENTIFICATION</scope>
</reference>
<evidence type="ECO:0000313" key="3">
    <source>
        <dbReference type="Proteomes" id="UP000035680"/>
    </source>
</evidence>
<keyword evidence="1" id="KW-1133">Transmembrane helix</keyword>
<sequence length="222" mass="25210">MIVRMKEALYNKSKDFILHPASRTSNSQEKTVKYATNDTILKLNCPTAYLTVGYLKEVVYNGIRGSVSTLSSIDGIQGKFKEIGTNIIFDEAENGTTTIECFYKTLDGYITTTTDFVNKDKAAEREEYLAAKLLNETMAYNLSLALKQQTIEEKSKAVLSMNDTLRKTKKSLTQTLHEKNKSLFKKLSDKVGERNAYILAVGFIFLILIILTVIFIILYRKW</sequence>
<organism evidence="3 4">
    <name type="scientific">Strongyloides venezuelensis</name>
    <name type="common">Threadworm</name>
    <dbReference type="NCBI Taxonomy" id="75913"/>
    <lineage>
        <taxon>Eukaryota</taxon>
        <taxon>Metazoa</taxon>
        <taxon>Ecdysozoa</taxon>
        <taxon>Nematoda</taxon>
        <taxon>Chromadorea</taxon>
        <taxon>Rhabditida</taxon>
        <taxon>Tylenchina</taxon>
        <taxon>Panagrolaimomorpha</taxon>
        <taxon>Strongyloidoidea</taxon>
        <taxon>Strongyloididae</taxon>
        <taxon>Strongyloides</taxon>
    </lineage>
</organism>
<proteinExistence type="predicted"/>
<evidence type="ECO:0000256" key="1">
    <source>
        <dbReference type="SAM" id="Phobius"/>
    </source>
</evidence>
<protein>
    <submittedName>
        <fullName evidence="4">Vesicle transport protein</fullName>
    </submittedName>
</protein>
<accession>A0A0K0EYV1</accession>
<feature type="transmembrane region" description="Helical" evidence="1">
    <location>
        <begin position="196"/>
        <end position="219"/>
    </location>
</feature>
<feature type="domain" description="DUF7583" evidence="2">
    <location>
        <begin position="20"/>
        <end position="117"/>
    </location>
</feature>
<reference evidence="3" key="1">
    <citation type="submission" date="2014-07" db="EMBL/GenBank/DDBJ databases">
        <authorList>
            <person name="Martin A.A"/>
            <person name="De Silva N."/>
        </authorList>
    </citation>
    <scope>NUCLEOTIDE SEQUENCE</scope>
</reference>
<name>A0A0K0EYV1_STRVS</name>
<dbReference type="AlphaFoldDB" id="A0A0K0EYV1"/>
<dbReference type="InterPro" id="IPR056005">
    <property type="entry name" value="DUF7583"/>
</dbReference>